<evidence type="ECO:0000256" key="2">
    <source>
        <dbReference type="ARBA" id="ARBA00022801"/>
    </source>
</evidence>
<keyword evidence="3" id="KW-0326">Glycosidase</keyword>
<gene>
    <name evidence="6" type="ORF">AOZ06_32555</name>
</gene>
<dbReference type="PRINTS" id="PR00745">
    <property type="entry name" value="GLHYDRLASE39"/>
</dbReference>
<dbReference type="InterPro" id="IPR049166">
    <property type="entry name" value="GH39_cat"/>
</dbReference>
<organism evidence="6 7">
    <name type="scientific">Kibdelosporangium phytohabitans</name>
    <dbReference type="NCBI Taxonomy" id="860235"/>
    <lineage>
        <taxon>Bacteria</taxon>
        <taxon>Bacillati</taxon>
        <taxon>Actinomycetota</taxon>
        <taxon>Actinomycetes</taxon>
        <taxon>Pseudonocardiales</taxon>
        <taxon>Pseudonocardiaceae</taxon>
        <taxon>Kibdelosporangium</taxon>
    </lineage>
</organism>
<dbReference type="SUPFAM" id="SSF51445">
    <property type="entry name" value="(Trans)glycosidases"/>
    <property type="match status" value="1"/>
</dbReference>
<dbReference type="Gene3D" id="3.20.20.80">
    <property type="entry name" value="Glycosidases"/>
    <property type="match status" value="1"/>
</dbReference>
<dbReference type="AlphaFoldDB" id="A0A0N9I885"/>
<dbReference type="GO" id="GO:0005975">
    <property type="term" value="P:carbohydrate metabolic process"/>
    <property type="evidence" value="ECO:0007669"/>
    <property type="project" value="InterPro"/>
</dbReference>
<accession>A0A0N9I885</accession>
<dbReference type="InterPro" id="IPR017853">
    <property type="entry name" value="GH"/>
</dbReference>
<evidence type="ECO:0000256" key="3">
    <source>
        <dbReference type="ARBA" id="ARBA00023295"/>
    </source>
</evidence>
<evidence type="ECO:0000256" key="4">
    <source>
        <dbReference type="PIRSR" id="PIRSR600514-1"/>
    </source>
</evidence>
<name>A0A0N9I885_9PSEU</name>
<evidence type="ECO:0000313" key="7">
    <source>
        <dbReference type="Proteomes" id="UP000063699"/>
    </source>
</evidence>
<proteinExistence type="inferred from homology"/>
<sequence length="187" mass="21031">MDFTVAADEVAGVLPRPWRPMIGAEHLSHLLSTDTTGGRPIGAELASALAAARDQFGVRAVRAHGILCDELGVYREVDGSPVYDFTGVDRVYVRLLALDLRPVVELSFRPRDLASAPDTTVFEYGAIVSPPKDWNRWTDLIRAFVTHLVDHYGAGEVRTWNFEVWNEANLDVFWSGTPVEFWRLYER</sequence>
<evidence type="ECO:0000313" key="6">
    <source>
        <dbReference type="EMBL" id="ALG10992.1"/>
    </source>
</evidence>
<dbReference type="PANTHER" id="PTHR12631:SF10">
    <property type="entry name" value="BETA-XYLOSIDASE-LIKE PROTEIN-RELATED"/>
    <property type="match status" value="1"/>
</dbReference>
<dbReference type="Pfam" id="PF01229">
    <property type="entry name" value="Glyco_hydro_39"/>
    <property type="match status" value="1"/>
</dbReference>
<dbReference type="Proteomes" id="UP000063699">
    <property type="component" value="Chromosome"/>
</dbReference>
<dbReference type="RefSeq" id="WP_054292894.1">
    <property type="nucleotide sequence ID" value="NZ_CP012752.1"/>
</dbReference>
<evidence type="ECO:0000256" key="1">
    <source>
        <dbReference type="ARBA" id="ARBA00008875"/>
    </source>
</evidence>
<dbReference type="EMBL" id="CP012752">
    <property type="protein sequence ID" value="ALG10992.1"/>
    <property type="molecule type" value="Genomic_DNA"/>
</dbReference>
<feature type="active site" description="Proton donor" evidence="4">
    <location>
        <position position="167"/>
    </location>
</feature>
<dbReference type="STRING" id="860235.AOZ06_32555"/>
<dbReference type="InterPro" id="IPR051923">
    <property type="entry name" value="Glycosyl_Hydrolase_39"/>
</dbReference>
<keyword evidence="2" id="KW-0378">Hydrolase</keyword>
<feature type="domain" description="Glycosyl hydrolases family 39 N-terminal catalytic" evidence="5">
    <location>
        <begin position="6"/>
        <end position="186"/>
    </location>
</feature>
<dbReference type="InterPro" id="IPR000514">
    <property type="entry name" value="Glyco_hydro_39"/>
</dbReference>
<evidence type="ECO:0000259" key="5">
    <source>
        <dbReference type="Pfam" id="PF01229"/>
    </source>
</evidence>
<dbReference type="PANTHER" id="PTHR12631">
    <property type="entry name" value="ALPHA-L-IDURONIDASE"/>
    <property type="match status" value="1"/>
</dbReference>
<protein>
    <recommendedName>
        <fullName evidence="5">Glycosyl hydrolases family 39 N-terminal catalytic domain-containing protein</fullName>
    </recommendedName>
</protein>
<dbReference type="KEGG" id="kphy:AOZ06_32555"/>
<dbReference type="OrthoDB" id="9776971at2"/>
<reference evidence="6 7" key="1">
    <citation type="submission" date="2015-07" db="EMBL/GenBank/DDBJ databases">
        <title>Genome sequencing of Kibdelosporangium phytohabitans.</title>
        <authorList>
            <person name="Qin S."/>
            <person name="Xing K."/>
        </authorList>
    </citation>
    <scope>NUCLEOTIDE SEQUENCE [LARGE SCALE GENOMIC DNA]</scope>
    <source>
        <strain evidence="6 7">KLBMP1111</strain>
    </source>
</reference>
<keyword evidence="7" id="KW-1185">Reference proteome</keyword>
<comment type="similarity">
    <text evidence="1">Belongs to the glycosyl hydrolase 39 family.</text>
</comment>
<dbReference type="GO" id="GO:0004553">
    <property type="term" value="F:hydrolase activity, hydrolyzing O-glycosyl compounds"/>
    <property type="evidence" value="ECO:0007669"/>
    <property type="project" value="InterPro"/>
</dbReference>